<evidence type="ECO:0000313" key="4">
    <source>
        <dbReference type="Proteomes" id="UP000510647"/>
    </source>
</evidence>
<dbReference type="SMART" id="SM01316">
    <property type="entry name" value="Spo7_2_N"/>
    <property type="match status" value="1"/>
</dbReference>
<dbReference type="InterPro" id="IPR057379">
    <property type="entry name" value="PH_SPO71"/>
</dbReference>
<dbReference type="Pfam" id="PF15404">
    <property type="entry name" value="PH_4"/>
    <property type="match status" value="1"/>
</dbReference>
<dbReference type="SUPFAM" id="SSF50729">
    <property type="entry name" value="PH domain-like"/>
    <property type="match status" value="1"/>
</dbReference>
<feature type="domain" description="PH" evidence="2">
    <location>
        <begin position="1037"/>
        <end position="1214"/>
    </location>
</feature>
<dbReference type="OrthoDB" id="5579281at2759"/>
<feature type="compositionally biased region" description="Basic residues" evidence="1">
    <location>
        <begin position="379"/>
        <end position="388"/>
    </location>
</feature>
<dbReference type="AlphaFoldDB" id="A0A7H9HXI8"/>
<feature type="compositionally biased region" description="Polar residues" evidence="1">
    <location>
        <begin position="148"/>
        <end position="158"/>
    </location>
</feature>
<organism evidence="3 4">
    <name type="scientific">Torulaspora globosa</name>
    <dbReference type="NCBI Taxonomy" id="48254"/>
    <lineage>
        <taxon>Eukaryota</taxon>
        <taxon>Fungi</taxon>
        <taxon>Dikarya</taxon>
        <taxon>Ascomycota</taxon>
        <taxon>Saccharomycotina</taxon>
        <taxon>Saccharomycetes</taxon>
        <taxon>Saccharomycetales</taxon>
        <taxon>Saccharomycetaceae</taxon>
        <taxon>Torulaspora</taxon>
    </lineage>
</organism>
<dbReference type="EMBL" id="CP059274">
    <property type="protein sequence ID" value="QLQ82444.1"/>
    <property type="molecule type" value="Genomic_DNA"/>
</dbReference>
<evidence type="ECO:0000259" key="2">
    <source>
        <dbReference type="PROSITE" id="PS50003"/>
    </source>
</evidence>
<feature type="region of interest" description="Disordered" evidence="1">
    <location>
        <begin position="139"/>
        <end position="158"/>
    </location>
</feature>
<proteinExistence type="predicted"/>
<dbReference type="PANTHER" id="PTHR28076">
    <property type="entry name" value="SPORULATION-SPECIFIC PROTEIN 71"/>
    <property type="match status" value="1"/>
</dbReference>
<name>A0A7H9HXI8_9SACH</name>
<feature type="region of interest" description="Disordered" evidence="1">
    <location>
        <begin position="366"/>
        <end position="392"/>
    </location>
</feature>
<evidence type="ECO:0000256" key="1">
    <source>
        <dbReference type="SAM" id="MobiDB-lite"/>
    </source>
</evidence>
<dbReference type="Gene3D" id="2.30.29.30">
    <property type="entry name" value="Pleckstrin-homology domain (PH domain)/Phosphotyrosine-binding domain (PTB)"/>
    <property type="match status" value="2"/>
</dbReference>
<dbReference type="PANTHER" id="PTHR28076:SF1">
    <property type="entry name" value="PROSPORE MEMBRANE ADAPTER PROTEIN SPO71"/>
    <property type="match status" value="1"/>
</dbReference>
<dbReference type="Proteomes" id="UP000510647">
    <property type="component" value="Chromosome 8"/>
</dbReference>
<dbReference type="InterPro" id="IPR011993">
    <property type="entry name" value="PH-like_dom_sf"/>
</dbReference>
<dbReference type="GO" id="GO:1902657">
    <property type="term" value="P:protein localization to prospore membrane"/>
    <property type="evidence" value="ECO:0007669"/>
    <property type="project" value="InterPro"/>
</dbReference>
<dbReference type="Pfam" id="PF23207">
    <property type="entry name" value="PH_SPO71"/>
    <property type="match status" value="1"/>
</dbReference>
<evidence type="ECO:0000313" key="3">
    <source>
        <dbReference type="EMBL" id="QLQ82444.1"/>
    </source>
</evidence>
<dbReference type="InterPro" id="IPR001849">
    <property type="entry name" value="PH_domain"/>
</dbReference>
<dbReference type="InterPro" id="IPR040345">
    <property type="entry name" value="Mug56/Spo71"/>
</dbReference>
<dbReference type="InterPro" id="IPR029217">
    <property type="entry name" value="Spo7_2_N"/>
</dbReference>
<keyword evidence="4" id="KW-1185">Reference proteome</keyword>
<dbReference type="GO" id="GO:0005628">
    <property type="term" value="C:prospore membrane"/>
    <property type="evidence" value="ECO:0007669"/>
    <property type="project" value="TreeGrafter"/>
</dbReference>
<dbReference type="Pfam" id="PF15407">
    <property type="entry name" value="Spo7_2_N"/>
    <property type="match status" value="1"/>
</dbReference>
<gene>
    <name evidence="3" type="ORF">HG537_0H02060</name>
</gene>
<protein>
    <recommendedName>
        <fullName evidence="2">PH domain-containing protein</fullName>
    </recommendedName>
</protein>
<dbReference type="InterPro" id="IPR039486">
    <property type="entry name" value="Mug56/Spo71_PH"/>
</dbReference>
<dbReference type="SMART" id="SM00233">
    <property type="entry name" value="PH"/>
    <property type="match status" value="2"/>
</dbReference>
<reference evidence="3 4" key="1">
    <citation type="submission" date="2020-06" db="EMBL/GenBank/DDBJ databases">
        <title>The yeast mating-type switching endonuclease HO is a domesticated member of an unorthodox homing genetic element family.</title>
        <authorList>
            <person name="Coughlan A.Y."/>
            <person name="Lombardi L."/>
            <person name="Braun-Galleani S."/>
            <person name="Martos A.R."/>
            <person name="Galeote V."/>
            <person name="Bigey F."/>
            <person name="Dequin S."/>
            <person name="Byrne K.P."/>
            <person name="Wolfe K.H."/>
        </authorList>
    </citation>
    <scope>NUCLEOTIDE SEQUENCE [LARGE SCALE GENOMIC DNA]</scope>
    <source>
        <strain evidence="3 4">CBS2947</strain>
    </source>
</reference>
<feature type="region of interest" description="Disordered" evidence="1">
    <location>
        <begin position="238"/>
        <end position="306"/>
    </location>
</feature>
<dbReference type="PROSITE" id="PS50003">
    <property type="entry name" value="PH_DOMAIN"/>
    <property type="match status" value="1"/>
</dbReference>
<sequence length="1218" mass="138780">MTLSSALVAEIVQDDEEYVRRTSLSTICQSDDLKIIGIPGSSFTAYRLSYVSPLELSLSSKVVLLGGIPQYWMREHLQGFWRTASKISRRGLRGNANRLSDYGYRDQNQKKQAPYQRMRDYDCDRKSIATGDCQYEKSRETMVRHSSKSSTASQPSLTTGSFLRKRSYTLAVVPTRASSFRKNKAIQRKVGHTVLKGKKRAILAGSGTDDIIVNRQHTKSFHASGYFSDDVSAITTRSTDDSCSSPEGYDEQGENTGVPFNPNAEKCLPDGDDILQESASNGKNAVPKVKSPVFDNSGANLKPKDDQNLPFIELEAKRSDSSAPEGSLAITSTVETTPISFVDSPYFSSGTHQTKDDKGSKIRFTDKDAQKFPRSCSKDKRRHRRPIVRLKPSCNSGYAEPLRIMAPEPDQRKDSCDEHVYKKHFKAERLAMRKVGHAGGKATSRMKKGISGFIRTDYSISSPFLRGLKRGKIILMEKMLVMVKCAINKKDPVISFSQEESIDTRISGRWKEYIVVARSTGKGDSSILLQFYRRRHIPMHVNGQKDLTYGTSLDFQLDKHCLVGIYSNLDKSIYIQKPAKKDNDGPHETPSDDDDDEYSSLKIYILKCSTLISSGKWYNLLRRATQMRDKLTQISLKVPEADISVDINLRDAVVKGLIKSENGIDDLKLCVLRRGYRVLQRPLMRFLIVAILEELKKADLAEVVQKWELANIILGCSYKHYDMLQWCSNNSIRSFFEMFSLFKSCVLEFRPYMPAPRQALTEDGCILVEPVPIEGFLIRLTNRTGKEGSRLRKLYFRPSYFFTNDNLLFFSSCFKACPPSSSKEMDKRSLQKGDRIDSLPNVYEQDPYPLDLSSHIAWLKGDLTAKEFESNDLYASKCFSRRVDQILKAEGVIDLCEIEEIRQGTSNDVAGSEIKFRALHFAKRSFWYGQTHEVESTATSILYIVTHNRLILKLMAPSPAVCQEWILRLRSLVSYWKARKDCDTRNMWDLKIRNMKQLRITNEEESNINDSTPKWIIDCGLSDPSLYNVNAVCQLRPILYKGFLYQKPRKHSTFTKYFVVLVPGFLVLYKPFERTITGFSRKVVNYKHYLTLSMADCYLYSGATSKIDLLNRRDKIQELASQSKSLPRAYPDGWRSLEDESARCFTLWFGKKRAMLATPRKVGSEKGNHQKIESNPSVFRMVTRLGVSGKSMVFMARSRQERNLWVLSISSEVERLNQ</sequence>
<accession>A0A7H9HXI8</accession>